<organism evidence="2 3">
    <name type="scientific">Achlya hypogyna</name>
    <name type="common">Oomycete</name>
    <name type="synonym">Protoachlya hypogyna</name>
    <dbReference type="NCBI Taxonomy" id="1202772"/>
    <lineage>
        <taxon>Eukaryota</taxon>
        <taxon>Sar</taxon>
        <taxon>Stramenopiles</taxon>
        <taxon>Oomycota</taxon>
        <taxon>Saprolegniomycetes</taxon>
        <taxon>Saprolegniales</taxon>
        <taxon>Achlyaceae</taxon>
        <taxon>Achlya</taxon>
    </lineage>
</organism>
<feature type="region of interest" description="Disordered" evidence="1">
    <location>
        <begin position="233"/>
        <end position="257"/>
    </location>
</feature>
<proteinExistence type="predicted"/>
<dbReference type="AlphaFoldDB" id="A0A1V9ZG62"/>
<comment type="caution">
    <text evidence="2">The sequence shown here is derived from an EMBL/GenBank/DDBJ whole genome shotgun (WGS) entry which is preliminary data.</text>
</comment>
<dbReference type="OrthoDB" id="10451681at2759"/>
<gene>
    <name evidence="2" type="ORF">ACHHYP_12911</name>
</gene>
<accession>A0A1V9ZG62</accession>
<keyword evidence="3" id="KW-1185">Reference proteome</keyword>
<dbReference type="Proteomes" id="UP000243579">
    <property type="component" value="Unassembled WGS sequence"/>
</dbReference>
<protein>
    <submittedName>
        <fullName evidence="2">Uncharacterized protein</fullName>
    </submittedName>
</protein>
<name>A0A1V9ZG62_ACHHY</name>
<reference evidence="2 3" key="1">
    <citation type="journal article" date="2014" name="Genome Biol. Evol.">
        <title>The secreted proteins of Achlya hypogyna and Thraustotheca clavata identify the ancestral oomycete secretome and reveal gene acquisitions by horizontal gene transfer.</title>
        <authorList>
            <person name="Misner I."/>
            <person name="Blouin N."/>
            <person name="Leonard G."/>
            <person name="Richards T.A."/>
            <person name="Lane C.E."/>
        </authorList>
    </citation>
    <scope>NUCLEOTIDE SEQUENCE [LARGE SCALE GENOMIC DNA]</scope>
    <source>
        <strain evidence="2 3">ATCC 48635</strain>
    </source>
</reference>
<evidence type="ECO:0000256" key="1">
    <source>
        <dbReference type="SAM" id="MobiDB-lite"/>
    </source>
</evidence>
<sequence>MEAGNNPRADEAVAADALLDASVYVPAEHPVVEHMLQALGADESHFCLSLDDLRPPVLERVASVLSQLISDGGAPARRMCLLTCAMGVDTFRSWLSRYNADHLRALVKSSVLRQRESMTDAPAQLAIVLTSFNISAAVRYVRDQLQPTMNVAKSPCELLTPPVSPKKKRRQPGPPTEEKRRPMTPRVPPDGLHVLLAEVIHKYQHRALARKPQFAVTPGRHDAADAASRRLRSLSYGNLKGQVPPKPSQPLADTTDA</sequence>
<feature type="region of interest" description="Disordered" evidence="1">
    <location>
        <begin position="155"/>
        <end position="190"/>
    </location>
</feature>
<evidence type="ECO:0000313" key="2">
    <source>
        <dbReference type="EMBL" id="OQR96976.1"/>
    </source>
</evidence>
<evidence type="ECO:0000313" key="3">
    <source>
        <dbReference type="Proteomes" id="UP000243579"/>
    </source>
</evidence>
<dbReference type="EMBL" id="JNBR01000124">
    <property type="protein sequence ID" value="OQR96976.1"/>
    <property type="molecule type" value="Genomic_DNA"/>
</dbReference>